<dbReference type="Gene3D" id="3.30.70.2520">
    <property type="match status" value="1"/>
</dbReference>
<sequence>MSARFEAGRWTNWAGNVVAEPAEVVYPASVEETAEAVRRCRREGRKLRVVGSGHSFTPIAASDGMMLSLDRMQGLIELDEEAGTALVWGGTKLRRLGRLLHERGWAQENLGDIDVQSIAGAIATGTHGTGRGFGNISTQAVELTVVTGAGDIVTCSESSHSDWFKALQVSAGMLGVIVQVRLRLQRAFRMEYSSSTLPLGDCLGRLDELADGNRHFEFFWFPYAEPCQIKRMNPTERPSVERPVRDYISDVLVENKLFGLLSEGCRLFPSLAPRISRLSASSVPVGTKVSDSYRLFATERSVKFVEMEYNVPAEAMAPVIREMRAEMERQRYRVHFPVECRYAKGDDIPLSPAYGRDSAYIAVHMYKGMPHEAYFAAMERIFLAHGGRPHWGKLHSLGAAQLRGLYPRWDSFAAARRELDPDGVFLSGPMARLFGETPPAGGADRSASGPDGGEAGDAGAGEARIG</sequence>
<dbReference type="Pfam" id="PF04030">
    <property type="entry name" value="ALO"/>
    <property type="match status" value="1"/>
</dbReference>
<evidence type="ECO:0000313" key="6">
    <source>
        <dbReference type="Proteomes" id="UP000502136"/>
    </source>
</evidence>
<dbReference type="InterPro" id="IPR010031">
    <property type="entry name" value="FAD_lactone_oxidase-like"/>
</dbReference>
<dbReference type="NCBIfam" id="TIGR01679">
    <property type="entry name" value="bact_FAD_ox"/>
    <property type="match status" value="1"/>
</dbReference>
<dbReference type="GO" id="GO:0016020">
    <property type="term" value="C:membrane"/>
    <property type="evidence" value="ECO:0007669"/>
    <property type="project" value="InterPro"/>
</dbReference>
<dbReference type="KEGG" id="palr:HGI30_05570"/>
<dbReference type="PANTHER" id="PTHR43762:SF1">
    <property type="entry name" value="D-ARABINONO-1,4-LACTONE OXIDASE"/>
    <property type="match status" value="1"/>
</dbReference>
<reference evidence="5 6" key="1">
    <citation type="submission" date="2020-04" db="EMBL/GenBank/DDBJ databases">
        <title>Novel Paenibacillus strain UniB2 isolated from commercial digestive syrup.</title>
        <authorList>
            <person name="Thorat V."/>
            <person name="Kirdat K."/>
            <person name="Tiwarekar B."/>
            <person name="Yadav A."/>
        </authorList>
    </citation>
    <scope>NUCLEOTIDE SEQUENCE [LARGE SCALE GENOMIC DNA]</scope>
    <source>
        <strain evidence="5 6">UniB2</strain>
    </source>
</reference>
<accession>A0A6H2GUI0</accession>
<dbReference type="InterPro" id="IPR016166">
    <property type="entry name" value="FAD-bd_PCMH"/>
</dbReference>
<gene>
    <name evidence="5" type="ORF">HGI30_05570</name>
</gene>
<dbReference type="PROSITE" id="PS51387">
    <property type="entry name" value="FAD_PCMH"/>
    <property type="match status" value="1"/>
</dbReference>
<keyword evidence="2" id="KW-0560">Oxidoreductase</keyword>
<dbReference type="GO" id="GO:0071949">
    <property type="term" value="F:FAD binding"/>
    <property type="evidence" value="ECO:0007669"/>
    <property type="project" value="InterPro"/>
</dbReference>
<dbReference type="AlphaFoldDB" id="A0A6H2GUI0"/>
<dbReference type="Pfam" id="PF01565">
    <property type="entry name" value="FAD_binding_4"/>
    <property type="match status" value="1"/>
</dbReference>
<dbReference type="PIRSF" id="PIRSF000136">
    <property type="entry name" value="LGO_GLO"/>
    <property type="match status" value="1"/>
</dbReference>
<dbReference type="InterPro" id="IPR016169">
    <property type="entry name" value="FAD-bd_PCMH_sub2"/>
</dbReference>
<name>A0A6H2GUI0_9BACL</name>
<dbReference type="InterPro" id="IPR036318">
    <property type="entry name" value="FAD-bd_PCMH-like_sf"/>
</dbReference>
<dbReference type="Proteomes" id="UP000502136">
    <property type="component" value="Chromosome"/>
</dbReference>
<evidence type="ECO:0000256" key="1">
    <source>
        <dbReference type="ARBA" id="ARBA00022630"/>
    </source>
</evidence>
<dbReference type="Gene3D" id="3.30.43.10">
    <property type="entry name" value="Uridine Diphospho-n-acetylenolpyruvylglucosamine Reductase, domain 2"/>
    <property type="match status" value="1"/>
</dbReference>
<dbReference type="Gene3D" id="1.10.45.10">
    <property type="entry name" value="Vanillyl-alcohol Oxidase, Chain A, domain 4"/>
    <property type="match status" value="1"/>
</dbReference>
<feature type="compositionally biased region" description="Gly residues" evidence="3">
    <location>
        <begin position="450"/>
        <end position="459"/>
    </location>
</feature>
<dbReference type="RefSeq" id="WP_168906735.1">
    <property type="nucleotide sequence ID" value="NZ_CP051428.1"/>
</dbReference>
<keyword evidence="1" id="KW-0285">Flavoprotein</keyword>
<evidence type="ECO:0000259" key="4">
    <source>
        <dbReference type="PROSITE" id="PS51387"/>
    </source>
</evidence>
<feature type="domain" description="FAD-binding PCMH-type" evidence="4">
    <location>
        <begin position="17"/>
        <end position="187"/>
    </location>
</feature>
<organism evidence="5 6">
    <name type="scientific">Paenibacillus albicereus</name>
    <dbReference type="NCBI Taxonomy" id="2726185"/>
    <lineage>
        <taxon>Bacteria</taxon>
        <taxon>Bacillati</taxon>
        <taxon>Bacillota</taxon>
        <taxon>Bacilli</taxon>
        <taxon>Bacillales</taxon>
        <taxon>Paenibacillaceae</taxon>
        <taxon>Paenibacillus</taxon>
    </lineage>
</organism>
<dbReference type="GO" id="GO:0003885">
    <property type="term" value="F:D-arabinono-1,4-lactone oxidase activity"/>
    <property type="evidence" value="ECO:0007669"/>
    <property type="project" value="InterPro"/>
</dbReference>
<dbReference type="SUPFAM" id="SSF56176">
    <property type="entry name" value="FAD-binding/transporter-associated domain-like"/>
    <property type="match status" value="1"/>
</dbReference>
<dbReference type="InterPro" id="IPR016171">
    <property type="entry name" value="Vanillyl_alc_oxidase_C-sub2"/>
</dbReference>
<dbReference type="Gene3D" id="3.30.465.10">
    <property type="match status" value="1"/>
</dbReference>
<evidence type="ECO:0000256" key="3">
    <source>
        <dbReference type="SAM" id="MobiDB-lite"/>
    </source>
</evidence>
<dbReference type="InterPro" id="IPR006094">
    <property type="entry name" value="Oxid_FAD_bind_N"/>
</dbReference>
<protein>
    <submittedName>
        <fullName evidence="5">FAD-binding protein</fullName>
    </submittedName>
</protein>
<evidence type="ECO:0000256" key="2">
    <source>
        <dbReference type="ARBA" id="ARBA00023002"/>
    </source>
</evidence>
<proteinExistence type="predicted"/>
<dbReference type="EMBL" id="CP051428">
    <property type="protein sequence ID" value="QJC51081.1"/>
    <property type="molecule type" value="Genomic_DNA"/>
</dbReference>
<evidence type="ECO:0000313" key="5">
    <source>
        <dbReference type="EMBL" id="QJC51081.1"/>
    </source>
</evidence>
<dbReference type="InterPro" id="IPR007173">
    <property type="entry name" value="ALO_C"/>
</dbReference>
<dbReference type="InterPro" id="IPR016167">
    <property type="entry name" value="FAD-bd_PCMH_sub1"/>
</dbReference>
<dbReference type="PANTHER" id="PTHR43762">
    <property type="entry name" value="L-GULONOLACTONE OXIDASE"/>
    <property type="match status" value="1"/>
</dbReference>
<keyword evidence="6" id="KW-1185">Reference proteome</keyword>
<feature type="region of interest" description="Disordered" evidence="3">
    <location>
        <begin position="436"/>
        <end position="466"/>
    </location>
</feature>